<protein>
    <submittedName>
        <fullName evidence="1">Uncharacterized protein</fullName>
    </submittedName>
</protein>
<evidence type="ECO:0000313" key="2">
    <source>
        <dbReference type="Proteomes" id="UP000321331"/>
    </source>
</evidence>
<gene>
    <name evidence="1" type="ORF">FocTR4_00013195</name>
</gene>
<reference evidence="1 2" key="1">
    <citation type="submission" date="2019-07" db="EMBL/GenBank/DDBJ databases">
        <title>The First High-Quality Draft Genome Sequence of the Causal Agent of the Current Panama Disease Epidemic.</title>
        <authorList>
            <person name="Warmington R.J."/>
            <person name="Kay W."/>
            <person name="Jeffries A."/>
            <person name="Bebber D."/>
            <person name="Moore K."/>
            <person name="Studholme D.J."/>
        </authorList>
    </citation>
    <scope>NUCLEOTIDE SEQUENCE [LARGE SCALE GENOMIC DNA]</scope>
    <source>
        <strain evidence="1 2">TR4</strain>
    </source>
</reference>
<dbReference type="Proteomes" id="UP000321331">
    <property type="component" value="Unassembled WGS sequence"/>
</dbReference>
<accession>A0A5C6SI00</accession>
<dbReference type="AlphaFoldDB" id="A0A5C6SI00"/>
<organism evidence="1 2">
    <name type="scientific">Fusarium oxysporum f. sp. cubense</name>
    <dbReference type="NCBI Taxonomy" id="61366"/>
    <lineage>
        <taxon>Eukaryota</taxon>
        <taxon>Fungi</taxon>
        <taxon>Dikarya</taxon>
        <taxon>Ascomycota</taxon>
        <taxon>Pezizomycotina</taxon>
        <taxon>Sordariomycetes</taxon>
        <taxon>Hypocreomycetidae</taxon>
        <taxon>Hypocreales</taxon>
        <taxon>Nectriaceae</taxon>
        <taxon>Fusarium</taxon>
        <taxon>Fusarium oxysporum species complex</taxon>
    </lineage>
</organism>
<sequence length="122" mass="13689">MMNETSKLSIAWQTWLSDSRNGSPTRVARPRCFDSDTDNDSVGVSLGDLSLFLRNFRHYTPPPPIRPLPRLYLKGGISGTIIASSPAPGNSTRFPASHIFLDRILTVDLCRNWPEVYQERLG</sequence>
<dbReference type="EMBL" id="VMNF01000012">
    <property type="protein sequence ID" value="TXB98162.1"/>
    <property type="molecule type" value="Genomic_DNA"/>
</dbReference>
<comment type="caution">
    <text evidence="1">The sequence shown here is derived from an EMBL/GenBank/DDBJ whole genome shotgun (WGS) entry which is preliminary data.</text>
</comment>
<name>A0A5C6SI00_FUSOC</name>
<proteinExistence type="predicted"/>
<evidence type="ECO:0000313" key="1">
    <source>
        <dbReference type="EMBL" id="TXB98162.1"/>
    </source>
</evidence>